<reference evidence="1 2" key="1">
    <citation type="submission" date="2011-02" db="EMBL/GenBank/DDBJ databases">
        <title>The Genome Sequence of Sphaeroforma arctica JP610.</title>
        <authorList>
            <consortium name="The Broad Institute Genome Sequencing Platform"/>
            <person name="Russ C."/>
            <person name="Cuomo C."/>
            <person name="Young S.K."/>
            <person name="Zeng Q."/>
            <person name="Gargeya S."/>
            <person name="Alvarado L."/>
            <person name="Berlin A."/>
            <person name="Chapman S.B."/>
            <person name="Chen Z."/>
            <person name="Freedman E."/>
            <person name="Gellesch M."/>
            <person name="Goldberg J."/>
            <person name="Griggs A."/>
            <person name="Gujja S."/>
            <person name="Heilman E."/>
            <person name="Heiman D."/>
            <person name="Howarth C."/>
            <person name="Mehta T."/>
            <person name="Neiman D."/>
            <person name="Pearson M."/>
            <person name="Roberts A."/>
            <person name="Saif S."/>
            <person name="Shea T."/>
            <person name="Shenoy N."/>
            <person name="Sisk P."/>
            <person name="Stolte C."/>
            <person name="Sykes S."/>
            <person name="White J."/>
            <person name="Yandava C."/>
            <person name="Burger G."/>
            <person name="Gray M.W."/>
            <person name="Holland P.W.H."/>
            <person name="King N."/>
            <person name="Lang F.B.F."/>
            <person name="Roger A.J."/>
            <person name="Ruiz-Trillo I."/>
            <person name="Haas B."/>
            <person name="Nusbaum C."/>
            <person name="Birren B."/>
        </authorList>
    </citation>
    <scope>NUCLEOTIDE SEQUENCE [LARGE SCALE GENOMIC DNA]</scope>
    <source>
        <strain evidence="1 2">JP610</strain>
    </source>
</reference>
<gene>
    <name evidence="1" type="ORF">SARC_13177</name>
</gene>
<dbReference type="PROSITE" id="PS00626">
    <property type="entry name" value="RCC1_2"/>
    <property type="match status" value="1"/>
</dbReference>
<dbReference type="RefSeq" id="XP_014148173.1">
    <property type="nucleotide sequence ID" value="XM_014292698.1"/>
</dbReference>
<dbReference type="Proteomes" id="UP000054560">
    <property type="component" value="Unassembled WGS sequence"/>
</dbReference>
<keyword evidence="2" id="KW-1185">Reference proteome</keyword>
<dbReference type="InterPro" id="IPR009091">
    <property type="entry name" value="RCC1/BLIP-II"/>
</dbReference>
<organism evidence="1 2">
    <name type="scientific">Sphaeroforma arctica JP610</name>
    <dbReference type="NCBI Taxonomy" id="667725"/>
    <lineage>
        <taxon>Eukaryota</taxon>
        <taxon>Ichthyosporea</taxon>
        <taxon>Ichthyophonida</taxon>
        <taxon>Sphaeroforma</taxon>
    </lineage>
</organism>
<dbReference type="Pfam" id="PF13540">
    <property type="entry name" value="RCC1_2"/>
    <property type="match status" value="1"/>
</dbReference>
<dbReference type="OrthoDB" id="5370059at2759"/>
<name>A0A0L0FCS3_9EUKA</name>
<protein>
    <submittedName>
        <fullName evidence="1">Uncharacterized protein</fullName>
    </submittedName>
</protein>
<dbReference type="EMBL" id="KQ244574">
    <property type="protein sequence ID" value="KNC74271.1"/>
    <property type="molecule type" value="Genomic_DNA"/>
</dbReference>
<dbReference type="GeneID" id="25913681"/>
<evidence type="ECO:0000313" key="1">
    <source>
        <dbReference type="EMBL" id="KNC74271.1"/>
    </source>
</evidence>
<dbReference type="SUPFAM" id="SSF50985">
    <property type="entry name" value="RCC1/BLIP-II"/>
    <property type="match status" value="1"/>
</dbReference>
<dbReference type="Gene3D" id="2.130.10.30">
    <property type="entry name" value="Regulator of chromosome condensation 1/beta-lactamase-inhibitor protein II"/>
    <property type="match status" value="1"/>
</dbReference>
<feature type="non-terminal residue" evidence="1">
    <location>
        <position position="1"/>
    </location>
</feature>
<accession>A0A0L0FCS3</accession>
<dbReference type="InterPro" id="IPR000408">
    <property type="entry name" value="Reg_chr_condens"/>
</dbReference>
<sequence length="56" mass="5988">AHFTKVVTSASITDLACGLSHILLLTQRAEVLVMGSNRYGQLGLGFVNQVGMWLGL</sequence>
<proteinExistence type="predicted"/>
<dbReference type="AlphaFoldDB" id="A0A0L0FCS3"/>
<evidence type="ECO:0000313" key="2">
    <source>
        <dbReference type="Proteomes" id="UP000054560"/>
    </source>
</evidence>